<dbReference type="EMBL" id="GDID01002723">
    <property type="protein sequence ID" value="JAP93883.1"/>
    <property type="molecule type" value="Transcribed_RNA"/>
</dbReference>
<feature type="non-terminal residue" evidence="1">
    <location>
        <position position="156"/>
    </location>
</feature>
<gene>
    <name evidence="1" type="ORF">TPC1_13651</name>
</gene>
<protein>
    <submittedName>
        <fullName evidence="1">Uncharacterized protein</fullName>
    </submittedName>
</protein>
<name>A0A146KAN3_9EUKA</name>
<sequence>MKLYPDVFLSENQELDIKHQIQQLETKINQKLFQQRSEDFLLDSKSSSNSLLNSFQTQKLKIELTNLLQSQDLQPEHKLRDFFEEPQKKPQMGDYAQNDFQAVSFFPRTENESPIVKELKMGERQVIQHDGLEEISNALLSMALQSEKSQPDKRDQ</sequence>
<accession>A0A146KAN3</accession>
<dbReference type="AlphaFoldDB" id="A0A146KAN3"/>
<evidence type="ECO:0000313" key="1">
    <source>
        <dbReference type="EMBL" id="JAP93883.1"/>
    </source>
</evidence>
<reference evidence="1" key="1">
    <citation type="submission" date="2015-07" db="EMBL/GenBank/DDBJ databases">
        <title>Adaptation to a free-living lifestyle via gene acquisitions in the diplomonad Trepomonas sp. PC1.</title>
        <authorList>
            <person name="Xu F."/>
            <person name="Jerlstrom-Hultqvist J."/>
            <person name="Kolisko M."/>
            <person name="Simpson A.G.B."/>
            <person name="Roger A.J."/>
            <person name="Svard S.G."/>
            <person name="Andersson J.O."/>
        </authorList>
    </citation>
    <scope>NUCLEOTIDE SEQUENCE</scope>
    <source>
        <strain evidence="1">PC1</strain>
    </source>
</reference>
<proteinExistence type="predicted"/>
<organism evidence="1">
    <name type="scientific">Trepomonas sp. PC1</name>
    <dbReference type="NCBI Taxonomy" id="1076344"/>
    <lineage>
        <taxon>Eukaryota</taxon>
        <taxon>Metamonada</taxon>
        <taxon>Diplomonadida</taxon>
        <taxon>Hexamitidae</taxon>
        <taxon>Hexamitinae</taxon>
        <taxon>Trepomonas</taxon>
    </lineage>
</organism>